<gene>
    <name evidence="3" type="ORF">B0I36DRAFT_337383</name>
</gene>
<accession>A0A9P9BJT7</accession>
<dbReference type="Pfam" id="PF24494">
    <property type="entry name" value="DUF7587"/>
    <property type="match status" value="1"/>
</dbReference>
<evidence type="ECO:0000259" key="2">
    <source>
        <dbReference type="Pfam" id="PF24494"/>
    </source>
</evidence>
<dbReference type="Proteomes" id="UP000756346">
    <property type="component" value="Unassembled WGS sequence"/>
</dbReference>
<evidence type="ECO:0000313" key="3">
    <source>
        <dbReference type="EMBL" id="KAH7016344.1"/>
    </source>
</evidence>
<dbReference type="AlphaFoldDB" id="A0A9P9BJT7"/>
<comment type="caution">
    <text evidence="3">The sequence shown here is derived from an EMBL/GenBank/DDBJ whole genome shotgun (WGS) entry which is preliminary data.</text>
</comment>
<dbReference type="RefSeq" id="XP_046005968.1">
    <property type="nucleotide sequence ID" value="XM_046155669.1"/>
</dbReference>
<protein>
    <recommendedName>
        <fullName evidence="2">DUF7587 domain-containing protein</fullName>
    </recommendedName>
</protein>
<dbReference type="EMBL" id="JAGTJQ010000012">
    <property type="protein sequence ID" value="KAH7016344.1"/>
    <property type="molecule type" value="Genomic_DNA"/>
</dbReference>
<dbReference type="GeneID" id="70185215"/>
<proteinExistence type="predicted"/>
<feature type="region of interest" description="Disordered" evidence="1">
    <location>
        <begin position="85"/>
        <end position="105"/>
    </location>
</feature>
<reference evidence="3" key="1">
    <citation type="journal article" date="2021" name="Nat. Commun.">
        <title>Genetic determinants of endophytism in the Arabidopsis root mycobiome.</title>
        <authorList>
            <person name="Mesny F."/>
            <person name="Miyauchi S."/>
            <person name="Thiergart T."/>
            <person name="Pickel B."/>
            <person name="Atanasova L."/>
            <person name="Karlsson M."/>
            <person name="Huettel B."/>
            <person name="Barry K.W."/>
            <person name="Haridas S."/>
            <person name="Chen C."/>
            <person name="Bauer D."/>
            <person name="Andreopoulos W."/>
            <person name="Pangilinan J."/>
            <person name="LaButti K."/>
            <person name="Riley R."/>
            <person name="Lipzen A."/>
            <person name="Clum A."/>
            <person name="Drula E."/>
            <person name="Henrissat B."/>
            <person name="Kohler A."/>
            <person name="Grigoriev I.V."/>
            <person name="Martin F.M."/>
            <person name="Hacquard S."/>
        </authorList>
    </citation>
    <scope>NUCLEOTIDE SEQUENCE</scope>
    <source>
        <strain evidence="3">MPI-CAGE-CH-0230</strain>
    </source>
</reference>
<keyword evidence="4" id="KW-1185">Reference proteome</keyword>
<name>A0A9P9BJT7_9PEZI</name>
<organism evidence="3 4">
    <name type="scientific">Microdochium trichocladiopsis</name>
    <dbReference type="NCBI Taxonomy" id="1682393"/>
    <lineage>
        <taxon>Eukaryota</taxon>
        <taxon>Fungi</taxon>
        <taxon>Dikarya</taxon>
        <taxon>Ascomycota</taxon>
        <taxon>Pezizomycotina</taxon>
        <taxon>Sordariomycetes</taxon>
        <taxon>Xylariomycetidae</taxon>
        <taxon>Xylariales</taxon>
        <taxon>Microdochiaceae</taxon>
        <taxon>Microdochium</taxon>
    </lineage>
</organism>
<sequence length="358" mass="41328">MRRSSMKGGNLRRDGNGLRQDTSHIERLCFAEDGEQTIEARADRHRWNVAFSRVCGLTEEIRDELRFGDFLSSELGRFSNLSAGEANRAASPPELPRFVGRDGNQDSIEDLNQERQLLRSMLDITQRQNLSLRNTLQLHIFRILSASTDTYEEYLPFYRYETRQLKTKFRPGAGLFCSGLKSMRETEDVYTSKQVINHIEYTRAGSPFISVSDSPWRIHNIIRKDRKRVYHGGHVVVIAPANLRKLQISFARSTQLVEQIGEKPYCKENPNGVHYTTPSHWLVQGWIPEACIVARLTLEEFEEYCAIHKDITKVEADEKDPKYDIRPSLSSLLEFRVAWQDRHSQALVVQDAEARLET</sequence>
<evidence type="ECO:0000313" key="4">
    <source>
        <dbReference type="Proteomes" id="UP000756346"/>
    </source>
</evidence>
<dbReference type="InterPro" id="IPR056009">
    <property type="entry name" value="DUF7587"/>
</dbReference>
<dbReference type="OrthoDB" id="4778658at2759"/>
<evidence type="ECO:0000256" key="1">
    <source>
        <dbReference type="SAM" id="MobiDB-lite"/>
    </source>
</evidence>
<feature type="domain" description="DUF7587" evidence="2">
    <location>
        <begin position="157"/>
        <end position="300"/>
    </location>
</feature>